<feature type="domain" description="Metallo-beta-lactamase" evidence="2">
    <location>
        <begin position="155"/>
        <end position="322"/>
    </location>
</feature>
<comment type="caution">
    <text evidence="3">The sequence shown here is derived from an EMBL/GenBank/DDBJ whole genome shotgun (WGS) entry which is preliminary data.</text>
</comment>
<proteinExistence type="predicted"/>
<dbReference type="Pfam" id="PF12706">
    <property type="entry name" value="Lactamase_B_2"/>
    <property type="match status" value="1"/>
</dbReference>
<feature type="chain" id="PRO_5013091775" evidence="1">
    <location>
        <begin position="31"/>
        <end position="376"/>
    </location>
</feature>
<name>A0A1S9PFS3_9SPHI</name>
<dbReference type="InterPro" id="IPR001279">
    <property type="entry name" value="Metallo-B-lactamas"/>
</dbReference>
<dbReference type="SUPFAM" id="SSF56281">
    <property type="entry name" value="Metallo-hydrolase/oxidoreductase"/>
    <property type="match status" value="1"/>
</dbReference>
<dbReference type="GO" id="GO:0016787">
    <property type="term" value="F:hydrolase activity"/>
    <property type="evidence" value="ECO:0007669"/>
    <property type="project" value="UniProtKB-KW"/>
</dbReference>
<protein>
    <submittedName>
        <fullName evidence="3">MBL fold metallo-hydrolase</fullName>
    </submittedName>
</protein>
<accession>A0A1S9PFS3</accession>
<gene>
    <name evidence="3" type="ORF">BC343_06565</name>
</gene>
<evidence type="ECO:0000313" key="4">
    <source>
        <dbReference type="Proteomes" id="UP000189739"/>
    </source>
</evidence>
<dbReference type="Gene3D" id="3.60.15.10">
    <property type="entry name" value="Ribonuclease Z/Hydroxyacylglutathione hydrolase-like"/>
    <property type="match status" value="1"/>
</dbReference>
<evidence type="ECO:0000259" key="2">
    <source>
        <dbReference type="Pfam" id="PF12706"/>
    </source>
</evidence>
<dbReference type="GO" id="GO:0005737">
    <property type="term" value="C:cytoplasm"/>
    <property type="evidence" value="ECO:0007669"/>
    <property type="project" value="TreeGrafter"/>
</dbReference>
<dbReference type="RefSeq" id="WP_078348559.1">
    <property type="nucleotide sequence ID" value="NZ_MBTF01000012.1"/>
</dbReference>
<keyword evidence="4" id="KW-1185">Reference proteome</keyword>
<organism evidence="3 4">
    <name type="scientific">Mucilaginibacter pedocola</name>
    <dbReference type="NCBI Taxonomy" id="1792845"/>
    <lineage>
        <taxon>Bacteria</taxon>
        <taxon>Pseudomonadati</taxon>
        <taxon>Bacteroidota</taxon>
        <taxon>Sphingobacteriia</taxon>
        <taxon>Sphingobacteriales</taxon>
        <taxon>Sphingobacteriaceae</taxon>
        <taxon>Mucilaginibacter</taxon>
    </lineage>
</organism>
<keyword evidence="1" id="KW-0732">Signal</keyword>
<dbReference type="PANTHER" id="PTHR15032">
    <property type="entry name" value="N-ACYL-PHOSPHATIDYLETHANOLAMINE-HYDROLYZING PHOSPHOLIPASE D"/>
    <property type="match status" value="1"/>
</dbReference>
<sequence>MKKLSRILKRFVLISLALAGVLSLATCAFMQQPQFGSLPKGERLEEVKKSPRYSDGKFHNLIERPTITEGYSIVGESWKTLFGNLPRRTPVDSLPSVKTDLKAIPANQNVMVWFGHSSVFIQAGGVTFLADPIFSGKATPLPWGVKAYKGSDVYTADDMPEIDYLLISHDHYDHLDYETVTALKNKVKHVVCGLGVGAHFQRWGYKPEQIIERDWYQKVPVNDSVVIYNESSHHRSGRGFVQNKALWMSYLIKTPANKIYISGDGGFDGRFAAIGKKFDGVDWAVMENGQYDMAWHSVHNLPDEVIAATMGLRAKNLLPVHHSKFTLAKHPWDEPLNKVTELSVGKPYRLATPMIGEVVRMDDSTQLFKQWWKGLN</sequence>
<feature type="signal peptide" evidence="1">
    <location>
        <begin position="1"/>
        <end position="30"/>
    </location>
</feature>
<dbReference type="InterPro" id="IPR036866">
    <property type="entry name" value="RibonucZ/Hydroxyglut_hydro"/>
</dbReference>
<evidence type="ECO:0000256" key="1">
    <source>
        <dbReference type="SAM" id="SignalP"/>
    </source>
</evidence>
<dbReference type="AlphaFoldDB" id="A0A1S9PFS3"/>
<dbReference type="PANTHER" id="PTHR15032:SF4">
    <property type="entry name" value="N-ACYL-PHOSPHATIDYLETHANOLAMINE-HYDROLYZING PHOSPHOLIPASE D"/>
    <property type="match status" value="1"/>
</dbReference>
<keyword evidence="3" id="KW-0378">Hydrolase</keyword>
<dbReference type="STRING" id="1792845.BC343_06565"/>
<reference evidence="3 4" key="1">
    <citation type="submission" date="2016-07" db="EMBL/GenBank/DDBJ databases">
        <title>Genomic analysis of zinc-resistant bacterium Mucilaginibacter pedocola TBZ30.</title>
        <authorList>
            <person name="Huang J."/>
            <person name="Tang J."/>
        </authorList>
    </citation>
    <scope>NUCLEOTIDE SEQUENCE [LARGE SCALE GENOMIC DNA]</scope>
    <source>
        <strain evidence="3 4">TBZ30</strain>
    </source>
</reference>
<dbReference type="OrthoDB" id="9805728at2"/>
<dbReference type="EMBL" id="MBTF01000012">
    <property type="protein sequence ID" value="OOQ59805.1"/>
    <property type="molecule type" value="Genomic_DNA"/>
</dbReference>
<dbReference type="Proteomes" id="UP000189739">
    <property type="component" value="Unassembled WGS sequence"/>
</dbReference>
<evidence type="ECO:0000313" key="3">
    <source>
        <dbReference type="EMBL" id="OOQ59805.1"/>
    </source>
</evidence>